<protein>
    <submittedName>
        <fullName evidence="1">Uncharacterized protein</fullName>
    </submittedName>
</protein>
<dbReference type="EMBL" id="GBXM01018068">
    <property type="protein sequence ID" value="JAH90509.1"/>
    <property type="molecule type" value="Transcribed_RNA"/>
</dbReference>
<evidence type="ECO:0000313" key="1">
    <source>
        <dbReference type="EMBL" id="JAH90509.1"/>
    </source>
</evidence>
<reference evidence="1" key="2">
    <citation type="journal article" date="2015" name="Fish Shellfish Immunol.">
        <title>Early steps in the European eel (Anguilla anguilla)-Vibrio vulnificus interaction in the gills: Role of the RtxA13 toxin.</title>
        <authorList>
            <person name="Callol A."/>
            <person name="Pajuelo D."/>
            <person name="Ebbesson L."/>
            <person name="Teles M."/>
            <person name="MacKenzie S."/>
            <person name="Amaro C."/>
        </authorList>
    </citation>
    <scope>NUCLEOTIDE SEQUENCE</scope>
</reference>
<dbReference type="AlphaFoldDB" id="A0A0E9WJD6"/>
<organism evidence="1">
    <name type="scientific">Anguilla anguilla</name>
    <name type="common">European freshwater eel</name>
    <name type="synonym">Muraena anguilla</name>
    <dbReference type="NCBI Taxonomy" id="7936"/>
    <lineage>
        <taxon>Eukaryota</taxon>
        <taxon>Metazoa</taxon>
        <taxon>Chordata</taxon>
        <taxon>Craniata</taxon>
        <taxon>Vertebrata</taxon>
        <taxon>Euteleostomi</taxon>
        <taxon>Actinopterygii</taxon>
        <taxon>Neopterygii</taxon>
        <taxon>Teleostei</taxon>
        <taxon>Anguilliformes</taxon>
        <taxon>Anguillidae</taxon>
        <taxon>Anguilla</taxon>
    </lineage>
</organism>
<accession>A0A0E9WJD6</accession>
<proteinExistence type="predicted"/>
<reference evidence="1" key="1">
    <citation type="submission" date="2014-11" db="EMBL/GenBank/DDBJ databases">
        <authorList>
            <person name="Amaro Gonzalez C."/>
        </authorList>
    </citation>
    <scope>NUCLEOTIDE SEQUENCE</scope>
</reference>
<sequence>MKNFVFIRDAMLINMLFKMGSLAK</sequence>
<name>A0A0E9WJD6_ANGAN</name>